<dbReference type="GO" id="GO:0005737">
    <property type="term" value="C:cytoplasm"/>
    <property type="evidence" value="ECO:0007669"/>
    <property type="project" value="TreeGrafter"/>
</dbReference>
<organism evidence="17 18">
    <name type="scientific">Arxiozyma heterogenica</name>
    <dbReference type="NCBI Taxonomy" id="278026"/>
    <lineage>
        <taxon>Eukaryota</taxon>
        <taxon>Fungi</taxon>
        <taxon>Dikarya</taxon>
        <taxon>Ascomycota</taxon>
        <taxon>Saccharomycotina</taxon>
        <taxon>Saccharomycetes</taxon>
        <taxon>Saccharomycetales</taxon>
        <taxon>Saccharomycetaceae</taxon>
        <taxon>Arxiozyma</taxon>
    </lineage>
</organism>
<dbReference type="Proteomes" id="UP001306508">
    <property type="component" value="Unassembled WGS sequence"/>
</dbReference>
<evidence type="ECO:0000256" key="15">
    <source>
        <dbReference type="ARBA" id="ARBA00083206"/>
    </source>
</evidence>
<evidence type="ECO:0000256" key="9">
    <source>
        <dbReference type="ARBA" id="ARBA00023098"/>
    </source>
</evidence>
<evidence type="ECO:0000256" key="8">
    <source>
        <dbReference type="ARBA" id="ARBA00022955"/>
    </source>
</evidence>
<comment type="caution">
    <text evidence="17">The sequence shown here is derived from an EMBL/GenBank/DDBJ whole genome shotgun (WGS) entry which is preliminary data.</text>
</comment>
<gene>
    <name evidence="17" type="ORF">RI543_004398</name>
</gene>
<dbReference type="PIRSF" id="PIRSF018427">
    <property type="entry name" value="Isopntndiph_ism"/>
    <property type="match status" value="1"/>
</dbReference>
<feature type="domain" description="Nudix hydrolase" evidence="16">
    <location>
        <begin position="89"/>
        <end position="252"/>
    </location>
</feature>
<evidence type="ECO:0000256" key="11">
    <source>
        <dbReference type="ARBA" id="ARBA00023235"/>
    </source>
</evidence>
<evidence type="ECO:0000256" key="7">
    <source>
        <dbReference type="ARBA" id="ARBA00022842"/>
    </source>
</evidence>
<keyword evidence="18" id="KW-1185">Reference proteome</keyword>
<dbReference type="InterPro" id="IPR011876">
    <property type="entry name" value="IsopentenylPP_isomerase_typ1"/>
</dbReference>
<dbReference type="Pfam" id="PF00293">
    <property type="entry name" value="NUDIX"/>
    <property type="match status" value="1"/>
</dbReference>
<dbReference type="CDD" id="cd02885">
    <property type="entry name" value="NUDIX_IPP_Isomerase"/>
    <property type="match status" value="1"/>
</dbReference>
<comment type="cofactor">
    <cofactor evidence="1">
        <name>Mg(2+)</name>
        <dbReference type="ChEBI" id="CHEBI:18420"/>
    </cofactor>
</comment>
<evidence type="ECO:0000259" key="16">
    <source>
        <dbReference type="PROSITE" id="PS51462"/>
    </source>
</evidence>
<dbReference type="NCBIfam" id="TIGR02150">
    <property type="entry name" value="IPP_isom_1"/>
    <property type="match status" value="1"/>
</dbReference>
<dbReference type="FunFam" id="3.90.79.10:FF:000012">
    <property type="entry name" value="Isopentenyl-diphosphate Delta-isomerase 1"/>
    <property type="match status" value="1"/>
</dbReference>
<keyword evidence="9" id="KW-0443">Lipid metabolism</keyword>
<reference evidence="18" key="1">
    <citation type="submission" date="2023-07" db="EMBL/GenBank/DDBJ databases">
        <title>A draft genome of Kazachstania heterogenica Y-27499.</title>
        <authorList>
            <person name="Donic C."/>
            <person name="Kralova J.S."/>
            <person name="Fidel L."/>
            <person name="Ben-Dor S."/>
            <person name="Jung S."/>
        </authorList>
    </citation>
    <scope>NUCLEOTIDE SEQUENCE [LARGE SCALE GENOMIC DNA]</scope>
    <source>
        <strain evidence="18">Y27499</strain>
    </source>
</reference>
<evidence type="ECO:0000256" key="10">
    <source>
        <dbReference type="ARBA" id="ARBA00023229"/>
    </source>
</evidence>
<dbReference type="EMBL" id="JAWIZZ010000053">
    <property type="protein sequence ID" value="KAK5778726.1"/>
    <property type="molecule type" value="Genomic_DNA"/>
</dbReference>
<dbReference type="GO" id="GO:0006694">
    <property type="term" value="P:steroid biosynthetic process"/>
    <property type="evidence" value="ECO:0007669"/>
    <property type="project" value="UniProtKB-KW"/>
</dbReference>
<evidence type="ECO:0000256" key="14">
    <source>
        <dbReference type="ARBA" id="ARBA00072489"/>
    </source>
</evidence>
<dbReference type="GO" id="GO:0046872">
    <property type="term" value="F:metal ion binding"/>
    <property type="evidence" value="ECO:0007669"/>
    <property type="project" value="UniProtKB-KW"/>
</dbReference>
<evidence type="ECO:0000256" key="6">
    <source>
        <dbReference type="ARBA" id="ARBA00022723"/>
    </source>
</evidence>
<dbReference type="AlphaFoldDB" id="A0AAN7ZXC8"/>
<dbReference type="PANTHER" id="PTHR10885:SF0">
    <property type="entry name" value="ISOPENTENYL-DIPHOSPHATE DELTA-ISOMERASE"/>
    <property type="match status" value="1"/>
</dbReference>
<comment type="similarity">
    <text evidence="3">Belongs to the IPP isomerase type 1 family.</text>
</comment>
<evidence type="ECO:0000256" key="4">
    <source>
        <dbReference type="ARBA" id="ARBA00012057"/>
    </source>
</evidence>
<dbReference type="Gene3D" id="3.90.79.10">
    <property type="entry name" value="Nucleoside Triphosphate Pyrophosphohydrolase"/>
    <property type="match status" value="1"/>
</dbReference>
<accession>A0AAN7ZXC8</accession>
<evidence type="ECO:0000313" key="18">
    <source>
        <dbReference type="Proteomes" id="UP001306508"/>
    </source>
</evidence>
<dbReference type="SUPFAM" id="SSF55811">
    <property type="entry name" value="Nudix"/>
    <property type="match status" value="1"/>
</dbReference>
<keyword evidence="11" id="KW-0413">Isomerase</keyword>
<dbReference type="GO" id="GO:0004452">
    <property type="term" value="F:isopentenyl-diphosphate delta-isomerase activity"/>
    <property type="evidence" value="ECO:0007669"/>
    <property type="project" value="UniProtKB-EC"/>
</dbReference>
<protein>
    <recommendedName>
        <fullName evidence="13">Isopentenyl-diphosphate Delta-isomerase</fullName>
        <ecNumber evidence="4">5.3.3.2</ecNumber>
    </recommendedName>
    <alternativeName>
        <fullName evidence="15">Isopentenyl pyrophosphate isomerase</fullName>
    </alternativeName>
    <alternativeName>
        <fullName evidence="14">Isopentenyl-diphosphate delta-isomerase</fullName>
    </alternativeName>
</protein>
<evidence type="ECO:0000256" key="3">
    <source>
        <dbReference type="ARBA" id="ARBA00007579"/>
    </source>
</evidence>
<evidence type="ECO:0000256" key="5">
    <source>
        <dbReference type="ARBA" id="ARBA00022516"/>
    </source>
</evidence>
<comment type="pathway">
    <text evidence="2">Isoprenoid biosynthesis; dimethylallyl diphosphate biosynthesis; dimethylallyl diphosphate from isopentenyl diphosphate: step 1/1.</text>
</comment>
<evidence type="ECO:0000313" key="17">
    <source>
        <dbReference type="EMBL" id="KAK5778726.1"/>
    </source>
</evidence>
<keyword evidence="6" id="KW-0479">Metal-binding</keyword>
<keyword evidence="5" id="KW-0444">Lipid biosynthesis</keyword>
<dbReference type="PANTHER" id="PTHR10885">
    <property type="entry name" value="ISOPENTENYL-DIPHOSPHATE DELTA-ISOMERASE"/>
    <property type="match status" value="1"/>
</dbReference>
<dbReference type="InterPro" id="IPR015797">
    <property type="entry name" value="NUDIX_hydrolase-like_dom_sf"/>
</dbReference>
<comment type="catalytic activity">
    <reaction evidence="12">
        <text>isopentenyl diphosphate = dimethylallyl diphosphate</text>
        <dbReference type="Rhea" id="RHEA:23284"/>
        <dbReference type="ChEBI" id="CHEBI:57623"/>
        <dbReference type="ChEBI" id="CHEBI:128769"/>
        <dbReference type="EC" id="5.3.3.2"/>
    </reaction>
    <physiologicalReaction direction="left-to-right" evidence="12">
        <dbReference type="Rhea" id="RHEA:23285"/>
    </physiologicalReaction>
</comment>
<keyword evidence="7" id="KW-0460">Magnesium</keyword>
<dbReference type="EC" id="5.3.3.2" evidence="4"/>
<evidence type="ECO:0000256" key="1">
    <source>
        <dbReference type="ARBA" id="ARBA00001946"/>
    </source>
</evidence>
<proteinExistence type="inferred from homology"/>
<keyword evidence="10" id="KW-0414">Isoprene biosynthesis</keyword>
<name>A0AAN7ZXC8_9SACH</name>
<keyword evidence="8" id="KW-0752">Steroid biosynthesis</keyword>
<evidence type="ECO:0000256" key="13">
    <source>
        <dbReference type="ARBA" id="ARBA00071307"/>
    </source>
</evidence>
<evidence type="ECO:0000256" key="2">
    <source>
        <dbReference type="ARBA" id="ARBA00004826"/>
    </source>
</evidence>
<dbReference type="PROSITE" id="PS51462">
    <property type="entry name" value="NUDIX"/>
    <property type="match status" value="1"/>
</dbReference>
<evidence type="ECO:0000256" key="12">
    <source>
        <dbReference type="ARBA" id="ARBA00029294"/>
    </source>
</evidence>
<sequence>MSKYNELVKSLSENDILSQFSNDIIPISNRPNSKSSEISTEDDAEFSGHDEEQIKLMNENCIVLDYNDNVVGTATKKTCHLLTNIERGLLHRAFSCFIFDSNGKLLLQRRAKEKITFPLLWTNTCCSHPLSIDDEIGDVTNTDLNRNVKGVINAAIRKLDHELGIPADDLKRKGEFHFLNRIHYMAPCNDPENRWGEHEIDYILIYKVEKDKFLTINPNYNEVENYMWVDRERFQEMLNDKENCHFTPWFKIICENYLFTWWDQLNDLTKVENDTNIYRML</sequence>
<dbReference type="InterPro" id="IPR000086">
    <property type="entry name" value="NUDIX_hydrolase_dom"/>
</dbReference>
<dbReference type="GO" id="GO:0009240">
    <property type="term" value="P:isopentenyl diphosphate biosynthetic process"/>
    <property type="evidence" value="ECO:0007669"/>
    <property type="project" value="TreeGrafter"/>
</dbReference>